<accession>A0A1I4Y0T2</accession>
<dbReference type="PROSITE" id="PS50949">
    <property type="entry name" value="HTH_GNTR"/>
    <property type="match status" value="1"/>
</dbReference>
<protein>
    <submittedName>
        <fullName evidence="5">Transcriptional regulator, GntR family</fullName>
    </submittedName>
</protein>
<dbReference type="Proteomes" id="UP000199614">
    <property type="component" value="Unassembled WGS sequence"/>
</dbReference>
<evidence type="ECO:0000313" key="5">
    <source>
        <dbReference type="EMBL" id="SFN31243.1"/>
    </source>
</evidence>
<dbReference type="EMBL" id="FOUY01000012">
    <property type="protein sequence ID" value="SFN31243.1"/>
    <property type="molecule type" value="Genomic_DNA"/>
</dbReference>
<keyword evidence="1" id="KW-0805">Transcription regulation</keyword>
<dbReference type="AlphaFoldDB" id="A0A1I4Y0T2"/>
<dbReference type="PRINTS" id="PR00035">
    <property type="entry name" value="HTHGNTR"/>
</dbReference>
<dbReference type="PANTHER" id="PTHR43537:SF47">
    <property type="entry name" value="REGULATORY PROTEIN GNTR HTH"/>
    <property type="match status" value="1"/>
</dbReference>
<name>A0A1I4Y0T2_PSUAM</name>
<dbReference type="InterPro" id="IPR036390">
    <property type="entry name" value="WH_DNA-bd_sf"/>
</dbReference>
<dbReference type="SMART" id="SM00895">
    <property type="entry name" value="FCD"/>
    <property type="match status" value="1"/>
</dbReference>
<evidence type="ECO:0000256" key="3">
    <source>
        <dbReference type="ARBA" id="ARBA00023163"/>
    </source>
</evidence>
<evidence type="ECO:0000256" key="2">
    <source>
        <dbReference type="ARBA" id="ARBA00023125"/>
    </source>
</evidence>
<dbReference type="InterPro" id="IPR011711">
    <property type="entry name" value="GntR_C"/>
</dbReference>
<dbReference type="PANTHER" id="PTHR43537">
    <property type="entry name" value="TRANSCRIPTIONAL REGULATOR, GNTR FAMILY"/>
    <property type="match status" value="1"/>
</dbReference>
<dbReference type="Gene3D" id="1.20.120.530">
    <property type="entry name" value="GntR ligand-binding domain-like"/>
    <property type="match status" value="1"/>
</dbReference>
<dbReference type="RefSeq" id="WP_093342581.1">
    <property type="nucleotide sequence ID" value="NZ_FOUY01000012.1"/>
</dbReference>
<reference evidence="5 6" key="1">
    <citation type="submission" date="2016-10" db="EMBL/GenBank/DDBJ databases">
        <authorList>
            <person name="de Groot N.N."/>
        </authorList>
    </citation>
    <scope>NUCLEOTIDE SEQUENCE [LARGE SCALE GENOMIC DNA]</scope>
    <source>
        <strain evidence="5 6">CGMCC 4.1877</strain>
    </source>
</reference>
<dbReference type="SUPFAM" id="SSF48008">
    <property type="entry name" value="GntR ligand-binding domain-like"/>
    <property type="match status" value="1"/>
</dbReference>
<dbReference type="Pfam" id="PF00392">
    <property type="entry name" value="GntR"/>
    <property type="match status" value="1"/>
</dbReference>
<sequence length="229" mass="24587">MSDSGAPRRSALVGRLITLLQERIRSGAWPVGSRLPVETELVEEFDVSRATLRQAVQALVHVGLLETIQGNGTFVRATTELDAVLARFVGGEDMLTVLEARRAVESEAAGLAARRADDADHARLAALAAEGRTALDAGDHELLNRVATHFHRAVVHAARNTLLSHFYDAFEAGATRSIMQGPAPQTARALVEEHEGICAAIRSGDAERAHRLARAHVTPAVEACCSHTR</sequence>
<dbReference type="GO" id="GO:0003677">
    <property type="term" value="F:DNA binding"/>
    <property type="evidence" value="ECO:0007669"/>
    <property type="project" value="UniProtKB-KW"/>
</dbReference>
<organism evidence="5 6">
    <name type="scientific">Pseudonocardia ammonioxydans</name>
    <dbReference type="NCBI Taxonomy" id="260086"/>
    <lineage>
        <taxon>Bacteria</taxon>
        <taxon>Bacillati</taxon>
        <taxon>Actinomycetota</taxon>
        <taxon>Actinomycetes</taxon>
        <taxon>Pseudonocardiales</taxon>
        <taxon>Pseudonocardiaceae</taxon>
        <taxon>Pseudonocardia</taxon>
    </lineage>
</organism>
<dbReference type="CDD" id="cd07377">
    <property type="entry name" value="WHTH_GntR"/>
    <property type="match status" value="1"/>
</dbReference>
<dbReference type="InterPro" id="IPR008920">
    <property type="entry name" value="TF_FadR/GntR_C"/>
</dbReference>
<dbReference type="Gene3D" id="1.10.10.10">
    <property type="entry name" value="Winged helix-like DNA-binding domain superfamily/Winged helix DNA-binding domain"/>
    <property type="match status" value="1"/>
</dbReference>
<dbReference type="SMART" id="SM00345">
    <property type="entry name" value="HTH_GNTR"/>
    <property type="match status" value="1"/>
</dbReference>
<dbReference type="Pfam" id="PF07729">
    <property type="entry name" value="FCD"/>
    <property type="match status" value="1"/>
</dbReference>
<evidence type="ECO:0000313" key="6">
    <source>
        <dbReference type="Proteomes" id="UP000199614"/>
    </source>
</evidence>
<keyword evidence="3" id="KW-0804">Transcription</keyword>
<evidence type="ECO:0000259" key="4">
    <source>
        <dbReference type="PROSITE" id="PS50949"/>
    </source>
</evidence>
<dbReference type="InterPro" id="IPR036388">
    <property type="entry name" value="WH-like_DNA-bd_sf"/>
</dbReference>
<dbReference type="OrthoDB" id="5450856at2"/>
<dbReference type="STRING" id="260086.SAMN05216207_101287"/>
<keyword evidence="2" id="KW-0238">DNA-binding</keyword>
<dbReference type="GO" id="GO:0003700">
    <property type="term" value="F:DNA-binding transcription factor activity"/>
    <property type="evidence" value="ECO:0007669"/>
    <property type="project" value="InterPro"/>
</dbReference>
<keyword evidence="6" id="KW-1185">Reference proteome</keyword>
<feature type="domain" description="HTH gntR-type" evidence="4">
    <location>
        <begin position="10"/>
        <end position="78"/>
    </location>
</feature>
<dbReference type="InterPro" id="IPR000524">
    <property type="entry name" value="Tscrpt_reg_HTH_GntR"/>
</dbReference>
<proteinExistence type="predicted"/>
<evidence type="ECO:0000256" key="1">
    <source>
        <dbReference type="ARBA" id="ARBA00023015"/>
    </source>
</evidence>
<gene>
    <name evidence="5" type="ORF">SAMN05216207_101287</name>
</gene>
<dbReference type="SUPFAM" id="SSF46785">
    <property type="entry name" value="Winged helix' DNA-binding domain"/>
    <property type="match status" value="1"/>
</dbReference>